<name>A0AC34RE67_9BILA</name>
<proteinExistence type="predicted"/>
<reference evidence="2" key="1">
    <citation type="submission" date="2022-11" db="UniProtKB">
        <authorList>
            <consortium name="WormBaseParasite"/>
        </authorList>
    </citation>
    <scope>IDENTIFICATION</scope>
</reference>
<dbReference type="Proteomes" id="UP000887576">
    <property type="component" value="Unplaced"/>
</dbReference>
<sequence length="227" mass="25393">MASYAAPREISHYMPSANNNTTTNQQYVGFADDYAKLYIGDVAEGHRYTYANYRQPMEPTRPVVVVPTTYMNQQRMSLRPGSGFRQNARPSPMKRIALNGNTCRSITLVNRRDALASKRDRLSTLKYLKFIFDMFGTINIDGQELTTFPPELLVEMTNHENEIKVLEAAEAKTPSTPPSVGPIRSRLIGDKNARLISSYSIGPPNNAMIRIGTRTMPTVTTTTANII</sequence>
<protein>
    <submittedName>
        <fullName evidence="2">Uncharacterized protein</fullName>
    </submittedName>
</protein>
<evidence type="ECO:0000313" key="2">
    <source>
        <dbReference type="WBParaSite" id="JU765_v2.g617.t1"/>
    </source>
</evidence>
<dbReference type="WBParaSite" id="JU765_v2.g617.t1">
    <property type="protein sequence ID" value="JU765_v2.g617.t1"/>
    <property type="gene ID" value="JU765_v2.g617"/>
</dbReference>
<organism evidence="1 2">
    <name type="scientific">Panagrolaimus sp. JU765</name>
    <dbReference type="NCBI Taxonomy" id="591449"/>
    <lineage>
        <taxon>Eukaryota</taxon>
        <taxon>Metazoa</taxon>
        <taxon>Ecdysozoa</taxon>
        <taxon>Nematoda</taxon>
        <taxon>Chromadorea</taxon>
        <taxon>Rhabditida</taxon>
        <taxon>Tylenchina</taxon>
        <taxon>Panagrolaimomorpha</taxon>
        <taxon>Panagrolaimoidea</taxon>
        <taxon>Panagrolaimidae</taxon>
        <taxon>Panagrolaimus</taxon>
    </lineage>
</organism>
<accession>A0AC34RE67</accession>
<evidence type="ECO:0000313" key="1">
    <source>
        <dbReference type="Proteomes" id="UP000887576"/>
    </source>
</evidence>